<organism evidence="3 4">
    <name type="scientific">Micromonospora radicis</name>
    <dbReference type="NCBI Taxonomy" id="1894971"/>
    <lineage>
        <taxon>Bacteria</taxon>
        <taxon>Bacillati</taxon>
        <taxon>Actinomycetota</taxon>
        <taxon>Actinomycetes</taxon>
        <taxon>Micromonosporales</taxon>
        <taxon>Micromonosporaceae</taxon>
        <taxon>Micromonospora</taxon>
    </lineage>
</organism>
<dbReference type="EMBL" id="QXEC01000003">
    <property type="protein sequence ID" value="RIV40295.1"/>
    <property type="molecule type" value="Genomic_DNA"/>
</dbReference>
<gene>
    <name evidence="3" type="ORF">D2L64_05475</name>
</gene>
<dbReference type="AlphaFoldDB" id="A0A418MZU0"/>
<dbReference type="PANTHER" id="PTHR43422">
    <property type="entry name" value="THIAMINE THIAZOLE SYNTHASE"/>
    <property type="match status" value="1"/>
</dbReference>
<proteinExistence type="predicted"/>
<sequence length="983" mass="105971">MREHPGTRAVVLGGGMAGLLAARVLADRYDEVVLVERDTIVDVTEARRGVPQAHHAHALLARGHEVIETLLPGLQAELTAHGVQTCDLSGDLRWYFNGRPLQQAHSGLFSVNANRPTLEAHVRARVLALPNVRLRQGTAVQGLTVTSDRSRVTGVQISGEQGQPNPESLTADLVVDATGRGSRTPVWLAELGYERPAEERVKIDLAYVSRYFRLNSDPFGTDLAINSVASPANPRGAFFGRFPDNIALLSLTGILGDHPPRDPEGFLEYARTLDAPEIYQAVRIAEPLGEINGFKIPASIRRRYDKLTRFPQGLMVIGDGVCAFNPVYGQGMTVAAMEAAALGEHLDAGPPRPVEYFKAIRPIIDGPWETSVGADLAFPGVEGPRTFKDRLGGAFMGRLHTAAQRDGRFTEAFFRVAGLVDPPTALMKPGIILGALRTARKADADSVPATASGPVVGQRAVVLGGSLAGTLAARVLADHYREVVVVDRDEVLGVDQPRRGAPHTGHAHGLHGRGYLILAELFPGLRGDLQARGYPVGDMGEMRWFFDGRRLQPARTGLLSITAPRPVLEEYLRSRVAALPNVTYRQLTELTGLRASPDNSRVTGVSLRDVATGQESALDADLVVDVTGRGSRTPVWLQQLGYDRPVEEKMKIGLTYTTRMYRSRPEMFDGVQSINPVASPAHPRGAFFGQVGPDECIVSLTGILGDQPPTDPDGFLEFVRSLPVPDVYDGIRDAEPLTDPVAFTFPASVRRHYERLTRFPERLLVLGDAVCSFNPVYGQGMSVAAIEVMALRRLLLRGTPPDSKVFLRDISRVVDTPWQISTSGDLDFPDVPGDRPAMVRLGNAYLSRVQYAATKDAAVTSAFMRVAGLVEPPSSLMRPSMVRRVLRLSRDRHATRPPAPVAPKTPAAPSVDPAQCPIPTSNGTQPIPTSVTTEQPPTSAPGGTEPPSAATVDTEPPSAATVDTAPTQAAARSRRRASGRDGA</sequence>
<evidence type="ECO:0000259" key="2">
    <source>
        <dbReference type="Pfam" id="PF01494"/>
    </source>
</evidence>
<dbReference type="InterPro" id="IPR036188">
    <property type="entry name" value="FAD/NAD-bd_sf"/>
</dbReference>
<protein>
    <submittedName>
        <fullName evidence="3">FAD-dependent oxidoreductase</fullName>
    </submittedName>
</protein>
<evidence type="ECO:0000256" key="1">
    <source>
        <dbReference type="SAM" id="MobiDB-lite"/>
    </source>
</evidence>
<feature type="region of interest" description="Disordered" evidence="1">
    <location>
        <begin position="890"/>
        <end position="983"/>
    </location>
</feature>
<evidence type="ECO:0000313" key="4">
    <source>
        <dbReference type="Proteomes" id="UP000283832"/>
    </source>
</evidence>
<dbReference type="Proteomes" id="UP000283832">
    <property type="component" value="Unassembled WGS sequence"/>
</dbReference>
<evidence type="ECO:0000313" key="3">
    <source>
        <dbReference type="EMBL" id="RIV40295.1"/>
    </source>
</evidence>
<keyword evidence="4" id="KW-1185">Reference proteome</keyword>
<dbReference type="SUPFAM" id="SSF51905">
    <property type="entry name" value="FAD/NAD(P)-binding domain"/>
    <property type="match status" value="2"/>
</dbReference>
<dbReference type="OrthoDB" id="9790035at2"/>
<feature type="domain" description="FAD-binding" evidence="2">
    <location>
        <begin position="461"/>
        <end position="795"/>
    </location>
</feature>
<name>A0A418MZU0_9ACTN</name>
<dbReference type="PANTHER" id="PTHR43422:SF3">
    <property type="entry name" value="THIAMINE THIAZOLE SYNTHASE"/>
    <property type="match status" value="1"/>
</dbReference>
<dbReference type="InterPro" id="IPR002938">
    <property type="entry name" value="FAD-bd"/>
</dbReference>
<dbReference type="GO" id="GO:0071949">
    <property type="term" value="F:FAD binding"/>
    <property type="evidence" value="ECO:0007669"/>
    <property type="project" value="InterPro"/>
</dbReference>
<dbReference type="Pfam" id="PF12831">
    <property type="entry name" value="FAD_oxidored"/>
    <property type="match status" value="1"/>
</dbReference>
<reference evidence="3 4" key="1">
    <citation type="submission" date="2018-08" db="EMBL/GenBank/DDBJ databases">
        <title>Jishengella sp. nov., isolated from a root of Azadirachta indica A. Juss. var. siamensis Valenton.</title>
        <authorList>
            <person name="Kuncharoen N."/>
            <person name="Tanasupawat S."/>
            <person name="Kudo T."/>
            <person name="Ohkuma M."/>
        </authorList>
    </citation>
    <scope>NUCLEOTIDE SEQUENCE [LARGE SCALE GENOMIC DNA]</scope>
    <source>
        <strain evidence="3 4">AZ1-13</strain>
    </source>
</reference>
<feature type="compositionally biased region" description="Polar residues" evidence="1">
    <location>
        <begin position="918"/>
        <end position="937"/>
    </location>
</feature>
<comment type="caution">
    <text evidence="3">The sequence shown here is derived from an EMBL/GenBank/DDBJ whole genome shotgun (WGS) entry which is preliminary data.</text>
</comment>
<dbReference type="Gene3D" id="3.50.50.60">
    <property type="entry name" value="FAD/NAD(P)-binding domain"/>
    <property type="match status" value="2"/>
</dbReference>
<accession>A0A418MZU0</accession>
<dbReference type="Pfam" id="PF01494">
    <property type="entry name" value="FAD_binding_3"/>
    <property type="match status" value="1"/>
</dbReference>